<dbReference type="Pfam" id="PF00015">
    <property type="entry name" value="MCPsignal"/>
    <property type="match status" value="1"/>
</dbReference>
<accession>A0AAF0C7U4</accession>
<feature type="compositionally biased region" description="Polar residues" evidence="6">
    <location>
        <begin position="670"/>
        <end position="692"/>
    </location>
</feature>
<feature type="coiled-coil region" evidence="5">
    <location>
        <begin position="474"/>
        <end position="501"/>
    </location>
</feature>
<reference evidence="10 11" key="2">
    <citation type="journal article" date="2022" name="Mar. Drugs">
        <title>Bioassay-Guided Fractionation Leads to the Detection of Cholic Acid Generated by the Rare Thalassomonas sp.</title>
        <authorList>
            <person name="Pheiffer F."/>
            <person name="Schneider Y.K."/>
            <person name="Hansen E.H."/>
            <person name="Andersen J.H."/>
            <person name="Isaksson J."/>
            <person name="Busche T."/>
            <person name="R C."/>
            <person name="Kalinowski J."/>
            <person name="Zyl L.V."/>
            <person name="Trindade M."/>
        </authorList>
    </citation>
    <scope>NUCLEOTIDE SEQUENCE [LARGE SCALE GENOMIC DNA]</scope>
    <source>
        <strain evidence="10 11">XOM25</strain>
    </source>
</reference>
<dbReference type="InterPro" id="IPR004089">
    <property type="entry name" value="MCPsignal_dom"/>
</dbReference>
<keyword evidence="7" id="KW-0472">Membrane</keyword>
<dbReference type="SMART" id="SM00283">
    <property type="entry name" value="MA"/>
    <property type="match status" value="1"/>
</dbReference>
<evidence type="ECO:0000256" key="7">
    <source>
        <dbReference type="SAM" id="Phobius"/>
    </source>
</evidence>
<feature type="domain" description="HAMP" evidence="9">
    <location>
        <begin position="337"/>
        <end position="391"/>
    </location>
</feature>
<evidence type="ECO:0000256" key="1">
    <source>
        <dbReference type="ARBA" id="ARBA00004370"/>
    </source>
</evidence>
<comment type="similarity">
    <text evidence="3">Belongs to the methyl-accepting chemotaxis (MCP) protein family.</text>
</comment>
<dbReference type="Gene3D" id="1.10.287.950">
    <property type="entry name" value="Methyl-accepting chemotaxis protein"/>
    <property type="match status" value="1"/>
</dbReference>
<evidence type="ECO:0000256" key="4">
    <source>
        <dbReference type="PROSITE-ProRule" id="PRU00284"/>
    </source>
</evidence>
<organism evidence="10 11">
    <name type="scientific">Thalassomonas viridans</name>
    <dbReference type="NCBI Taxonomy" id="137584"/>
    <lineage>
        <taxon>Bacteria</taxon>
        <taxon>Pseudomonadati</taxon>
        <taxon>Pseudomonadota</taxon>
        <taxon>Gammaproteobacteria</taxon>
        <taxon>Alteromonadales</taxon>
        <taxon>Colwelliaceae</taxon>
        <taxon>Thalassomonas</taxon>
    </lineage>
</organism>
<dbReference type="RefSeq" id="WP_084723811.1">
    <property type="nucleotide sequence ID" value="NZ_CP059733.1"/>
</dbReference>
<keyword evidence="11" id="KW-1185">Reference proteome</keyword>
<feature type="domain" description="Methyl-accepting transducer" evidence="8">
    <location>
        <begin position="396"/>
        <end position="632"/>
    </location>
</feature>
<proteinExistence type="inferred from homology"/>
<dbReference type="PROSITE" id="PS50111">
    <property type="entry name" value="CHEMOTAXIS_TRANSDUC_2"/>
    <property type="match status" value="1"/>
</dbReference>
<evidence type="ECO:0000313" key="10">
    <source>
        <dbReference type="EMBL" id="WDE03194.1"/>
    </source>
</evidence>
<dbReference type="GO" id="GO:0006935">
    <property type="term" value="P:chemotaxis"/>
    <property type="evidence" value="ECO:0007669"/>
    <property type="project" value="UniProtKB-ARBA"/>
</dbReference>
<keyword evidence="7" id="KW-0812">Transmembrane</keyword>
<dbReference type="SMART" id="SM00304">
    <property type="entry name" value="HAMP"/>
    <property type="match status" value="1"/>
</dbReference>
<protein>
    <submittedName>
        <fullName evidence="10">Methyl-accepting chemotaxis protein</fullName>
    </submittedName>
</protein>
<feature type="coiled-coil region" evidence="5">
    <location>
        <begin position="67"/>
        <end position="101"/>
    </location>
</feature>
<evidence type="ECO:0000259" key="8">
    <source>
        <dbReference type="PROSITE" id="PS50111"/>
    </source>
</evidence>
<keyword evidence="7" id="KW-1133">Transmembrane helix</keyword>
<evidence type="ECO:0000256" key="3">
    <source>
        <dbReference type="ARBA" id="ARBA00029447"/>
    </source>
</evidence>
<dbReference type="PANTHER" id="PTHR32089">
    <property type="entry name" value="METHYL-ACCEPTING CHEMOTAXIS PROTEIN MCPB"/>
    <property type="match status" value="1"/>
</dbReference>
<keyword evidence="2 4" id="KW-0807">Transducer</keyword>
<gene>
    <name evidence="10" type="ORF">SG34_017450</name>
</gene>
<keyword evidence="5" id="KW-0175">Coiled coil</keyword>
<feature type="region of interest" description="Disordered" evidence="6">
    <location>
        <begin position="670"/>
        <end position="716"/>
    </location>
</feature>
<dbReference type="PROSITE" id="PS50885">
    <property type="entry name" value="HAMP"/>
    <property type="match status" value="1"/>
</dbReference>
<name>A0AAF0C7U4_9GAMM</name>
<evidence type="ECO:0000256" key="2">
    <source>
        <dbReference type="ARBA" id="ARBA00023224"/>
    </source>
</evidence>
<dbReference type="SUPFAM" id="SSF58104">
    <property type="entry name" value="Methyl-accepting chemotaxis protein (MCP) signaling domain"/>
    <property type="match status" value="1"/>
</dbReference>
<evidence type="ECO:0000259" key="9">
    <source>
        <dbReference type="PROSITE" id="PS50885"/>
    </source>
</evidence>
<evidence type="ECO:0000256" key="5">
    <source>
        <dbReference type="SAM" id="Coils"/>
    </source>
</evidence>
<dbReference type="KEGG" id="tvd:SG34_017450"/>
<dbReference type="GO" id="GO:0007165">
    <property type="term" value="P:signal transduction"/>
    <property type="evidence" value="ECO:0007669"/>
    <property type="project" value="UniProtKB-KW"/>
</dbReference>
<evidence type="ECO:0000313" key="11">
    <source>
        <dbReference type="Proteomes" id="UP000032352"/>
    </source>
</evidence>
<dbReference type="EMBL" id="CP059733">
    <property type="protein sequence ID" value="WDE03194.1"/>
    <property type="molecule type" value="Genomic_DNA"/>
</dbReference>
<dbReference type="CDD" id="cd06225">
    <property type="entry name" value="HAMP"/>
    <property type="match status" value="1"/>
</dbReference>
<comment type="subcellular location">
    <subcellularLocation>
        <location evidence="1">Membrane</location>
    </subcellularLocation>
</comment>
<feature type="transmembrane region" description="Helical" evidence="7">
    <location>
        <begin position="314"/>
        <end position="335"/>
    </location>
</feature>
<dbReference type="AlphaFoldDB" id="A0AAF0C7U4"/>
<dbReference type="GO" id="GO:0016020">
    <property type="term" value="C:membrane"/>
    <property type="evidence" value="ECO:0007669"/>
    <property type="project" value="UniProtKB-SubCell"/>
</dbReference>
<dbReference type="InterPro" id="IPR003660">
    <property type="entry name" value="HAMP_dom"/>
</dbReference>
<dbReference type="Proteomes" id="UP000032352">
    <property type="component" value="Chromosome"/>
</dbReference>
<evidence type="ECO:0000256" key="6">
    <source>
        <dbReference type="SAM" id="MobiDB-lite"/>
    </source>
</evidence>
<dbReference type="PANTHER" id="PTHR32089:SF112">
    <property type="entry name" value="LYSOZYME-LIKE PROTEIN-RELATED"/>
    <property type="match status" value="1"/>
</dbReference>
<dbReference type="Pfam" id="PF00672">
    <property type="entry name" value="HAMP"/>
    <property type="match status" value="1"/>
</dbReference>
<feature type="transmembrane region" description="Helical" evidence="7">
    <location>
        <begin position="6"/>
        <end position="25"/>
    </location>
</feature>
<reference evidence="10 11" key="1">
    <citation type="journal article" date="2015" name="Genome Announc.">
        <title>Draft Genome Sequences of Marine Isolates of Thalassomonas viridans and Thalassomonas actiniarum.</title>
        <authorList>
            <person name="Olonade I."/>
            <person name="van Zyl L.J."/>
            <person name="Trindade M."/>
        </authorList>
    </citation>
    <scope>NUCLEOTIDE SEQUENCE [LARGE SCALE GENOMIC DNA]</scope>
    <source>
        <strain evidence="10 11">XOM25</strain>
    </source>
</reference>
<sequence>MRNKILGSLGGLLIMLLLVLTVAYLSMKSMKRETGQFIEKLIPTLVASMDLANKVHQSSSSLGYYMLSQESSDKQKYLENLNSLKTRLESLKQILNQSRDSGRTKDQPQINYIATLVDELSNYQTVMFDLAEHPEKNRPALQIAKDHLEPMGSKALQMTTDIVLGESDTEDVEQYADLLLDIHNLRYQWAMILSNVRHYLALRNHEILEEVDLFKKGLDQGIISLTAKEDLLGDEQQDALDEFSQLKDDYFSYLDQAIDIHSSEKWRTDAYLIRNEFGELLKKLGQELGNLVKAQQQLSLDTSQKLVKSTQTNVLILLSLFIGGISFGITVIYFANAKIIKPILNLRNMMREMSQGQADLTQRIEVLSSDELGETSVHFNELLTNLQAMMGKTIDVAKQISQDSSYIKQSLNEASGNTRQSVSLTEKASDSSEQIYTVCQEIAQKTDATVQELVKAKEAAADGLSNMDTLSGKAITMGDEIKKLESEIAQLNSQSKSLLDMLGTIKTIADQTNLLALNAAIEAARAGEVGRGFAIVADEIRQLASKTQDSTTNIGNLLQENFRLNQLLSECMQSTADDTQSLLASLEGTKSSINTISSNIDNVNQHALEIAGASGEQTQQTQEIRDIGENVSNLANVSAEAIDHITSTSNHLAEQSSQLYDLVAQFTPDSGQNAQTSSLPVGARQQTQTKAGSKSALDEFSELLSEEKDDIGASIS</sequence>